<dbReference type="SUPFAM" id="SSF103473">
    <property type="entry name" value="MFS general substrate transporter"/>
    <property type="match status" value="1"/>
</dbReference>
<evidence type="ECO:0000256" key="5">
    <source>
        <dbReference type="SAM" id="Phobius"/>
    </source>
</evidence>
<dbReference type="GeneID" id="128198420"/>
<feature type="transmembrane region" description="Helical" evidence="5">
    <location>
        <begin position="123"/>
        <end position="144"/>
    </location>
</feature>
<dbReference type="InterPro" id="IPR050549">
    <property type="entry name" value="MFS_Trehalose_Transporter"/>
</dbReference>
<dbReference type="PROSITE" id="PS50850">
    <property type="entry name" value="MFS"/>
    <property type="match status" value="1"/>
</dbReference>
<feature type="transmembrane region" description="Helical" evidence="5">
    <location>
        <begin position="277"/>
        <end position="300"/>
    </location>
</feature>
<gene>
    <name evidence="8" type="primary">LOC128198420</name>
</gene>
<keyword evidence="2 5" id="KW-0812">Transmembrane</keyword>
<dbReference type="Pfam" id="PF00083">
    <property type="entry name" value="Sugar_tr"/>
    <property type="match status" value="1"/>
</dbReference>
<proteinExistence type="predicted"/>
<evidence type="ECO:0000256" key="4">
    <source>
        <dbReference type="ARBA" id="ARBA00023136"/>
    </source>
</evidence>
<accession>A0ABM3LLA3</accession>
<keyword evidence="7" id="KW-1185">Reference proteome</keyword>
<dbReference type="Gene3D" id="1.20.1250.20">
    <property type="entry name" value="MFS general substrate transporter like domains"/>
    <property type="match status" value="1"/>
</dbReference>
<dbReference type="InterPro" id="IPR036259">
    <property type="entry name" value="MFS_trans_sf"/>
</dbReference>
<feature type="transmembrane region" description="Helical" evidence="5">
    <location>
        <begin position="181"/>
        <end position="201"/>
    </location>
</feature>
<feature type="transmembrane region" description="Helical" evidence="5">
    <location>
        <begin position="71"/>
        <end position="91"/>
    </location>
</feature>
<comment type="subcellular location">
    <subcellularLocation>
        <location evidence="1">Membrane</location>
        <topology evidence="1">Multi-pass membrane protein</topology>
    </subcellularLocation>
</comment>
<dbReference type="Proteomes" id="UP001652582">
    <property type="component" value="Chromosome 10"/>
</dbReference>
<protein>
    <submittedName>
        <fullName evidence="8">Facilitated trehalose transporter Tret1-like</fullName>
    </submittedName>
</protein>
<feature type="transmembrane region" description="Helical" evidence="5">
    <location>
        <begin position="343"/>
        <end position="364"/>
    </location>
</feature>
<feature type="transmembrane region" description="Helical" evidence="5">
    <location>
        <begin position="156"/>
        <end position="175"/>
    </location>
</feature>
<dbReference type="RefSeq" id="XP_052739860.1">
    <property type="nucleotide sequence ID" value="XM_052883900.1"/>
</dbReference>
<feature type="transmembrane region" description="Helical" evidence="5">
    <location>
        <begin position="312"/>
        <end position="334"/>
    </location>
</feature>
<evidence type="ECO:0000256" key="2">
    <source>
        <dbReference type="ARBA" id="ARBA00022692"/>
    </source>
</evidence>
<keyword evidence="4 5" id="KW-0472">Membrane</keyword>
<keyword evidence="3 5" id="KW-1133">Transmembrane helix</keyword>
<organism evidence="7 8">
    <name type="scientific">Bicyclus anynana</name>
    <name type="common">Squinting bush brown butterfly</name>
    <dbReference type="NCBI Taxonomy" id="110368"/>
    <lineage>
        <taxon>Eukaryota</taxon>
        <taxon>Metazoa</taxon>
        <taxon>Ecdysozoa</taxon>
        <taxon>Arthropoda</taxon>
        <taxon>Hexapoda</taxon>
        <taxon>Insecta</taxon>
        <taxon>Pterygota</taxon>
        <taxon>Neoptera</taxon>
        <taxon>Endopterygota</taxon>
        <taxon>Lepidoptera</taxon>
        <taxon>Glossata</taxon>
        <taxon>Ditrysia</taxon>
        <taxon>Papilionoidea</taxon>
        <taxon>Nymphalidae</taxon>
        <taxon>Satyrinae</taxon>
        <taxon>Satyrini</taxon>
        <taxon>Mycalesina</taxon>
        <taxon>Bicyclus</taxon>
    </lineage>
</organism>
<sequence>MEETSEEYKLPNSSSTKSSWIYLIRQMFVCSGVTSYFFISGLFFGAPTVYVPQIRKEANSTEIISMEMVSWLFSISSYGAVIWTSTIPIIAARYGRKLPFIIAWVVTMISILLSYFSTTVTELFVSSFLSGILPTIVIIMSIMVLTEYTSPKYRGILITFKGATFYWGVWVSNAIGTFFHWKNICIVAFVCCIYNISILLWPESPVWLAKKGRFKECAISHRWLKGQDNVSEEELKELIFLQREQFKRKQEQRNGFKNNKIIKLIRTVKRKSFYKPLLYSILTIGLYHFSGKMACTGYVLDIIKKISSSESMAYEGMLVLDGITVLGMYIGVFLNRFLKRRTLLLGCASIGVVCLFILSIYLYLIHFNVE</sequence>
<evidence type="ECO:0000256" key="1">
    <source>
        <dbReference type="ARBA" id="ARBA00004141"/>
    </source>
</evidence>
<feature type="transmembrane region" description="Helical" evidence="5">
    <location>
        <begin position="98"/>
        <end position="117"/>
    </location>
</feature>
<dbReference type="InterPro" id="IPR005828">
    <property type="entry name" value="MFS_sugar_transport-like"/>
</dbReference>
<dbReference type="PANTHER" id="PTHR48021:SF39">
    <property type="entry name" value="MAJOR FACILITATOR SUPERFAMILY (MFS) PROFILE DOMAIN-CONTAINING PROTEIN"/>
    <property type="match status" value="1"/>
</dbReference>
<feature type="domain" description="Major facilitator superfamily (MFS) profile" evidence="6">
    <location>
        <begin position="29"/>
        <end position="370"/>
    </location>
</feature>
<dbReference type="InterPro" id="IPR020846">
    <property type="entry name" value="MFS_dom"/>
</dbReference>
<evidence type="ECO:0000259" key="6">
    <source>
        <dbReference type="PROSITE" id="PS50850"/>
    </source>
</evidence>
<evidence type="ECO:0000313" key="7">
    <source>
        <dbReference type="Proteomes" id="UP001652582"/>
    </source>
</evidence>
<evidence type="ECO:0000256" key="3">
    <source>
        <dbReference type="ARBA" id="ARBA00022989"/>
    </source>
</evidence>
<reference evidence="8" key="1">
    <citation type="submission" date="2025-08" db="UniProtKB">
        <authorList>
            <consortium name="RefSeq"/>
        </authorList>
    </citation>
    <scope>IDENTIFICATION</scope>
</reference>
<name>A0ABM3LLA3_BICAN</name>
<feature type="transmembrane region" description="Helical" evidence="5">
    <location>
        <begin position="27"/>
        <end position="51"/>
    </location>
</feature>
<dbReference type="PANTHER" id="PTHR48021">
    <property type="match status" value="1"/>
</dbReference>
<evidence type="ECO:0000313" key="8">
    <source>
        <dbReference type="RefSeq" id="XP_052739860.1"/>
    </source>
</evidence>